<dbReference type="GO" id="GO:0000272">
    <property type="term" value="P:polysaccharide catabolic process"/>
    <property type="evidence" value="ECO:0007669"/>
    <property type="project" value="UniProtKB-KW"/>
</dbReference>
<name>A0AA39U5C9_9PEZI</name>
<evidence type="ECO:0000256" key="3">
    <source>
        <dbReference type="ARBA" id="ARBA00005336"/>
    </source>
</evidence>
<dbReference type="GO" id="GO:0008422">
    <property type="term" value="F:beta-glucosidase activity"/>
    <property type="evidence" value="ECO:0007669"/>
    <property type="project" value="UniProtKB-EC"/>
</dbReference>
<dbReference type="PANTHER" id="PTHR42715:SF10">
    <property type="entry name" value="BETA-GLUCOSIDASE"/>
    <property type="match status" value="1"/>
</dbReference>
<dbReference type="Gene3D" id="3.20.20.300">
    <property type="entry name" value="Glycoside hydrolase, family 3, N-terminal domain"/>
    <property type="match status" value="1"/>
</dbReference>
<evidence type="ECO:0000256" key="2">
    <source>
        <dbReference type="ARBA" id="ARBA00004987"/>
    </source>
</evidence>
<reference evidence="11" key="1">
    <citation type="submission" date="2023-06" db="EMBL/GenBank/DDBJ databases">
        <title>Genome-scale phylogeny and comparative genomics of the fungal order Sordariales.</title>
        <authorList>
            <consortium name="Lawrence Berkeley National Laboratory"/>
            <person name="Hensen N."/>
            <person name="Bonometti L."/>
            <person name="Westerberg I."/>
            <person name="Brannstrom I.O."/>
            <person name="Guillou S."/>
            <person name="Cros-Aarteil S."/>
            <person name="Calhoun S."/>
            <person name="Haridas S."/>
            <person name="Kuo A."/>
            <person name="Mondo S."/>
            <person name="Pangilinan J."/>
            <person name="Riley R."/>
            <person name="Labutti K."/>
            <person name="Andreopoulos B."/>
            <person name="Lipzen A."/>
            <person name="Chen C."/>
            <person name="Yanf M."/>
            <person name="Daum C."/>
            <person name="Ng V."/>
            <person name="Clum A."/>
            <person name="Steindorff A."/>
            <person name="Ohm R."/>
            <person name="Martin F."/>
            <person name="Silar P."/>
            <person name="Natvig D."/>
            <person name="Lalanne C."/>
            <person name="Gautier V."/>
            <person name="Ament-Velasquez S.L."/>
            <person name="Kruys A."/>
            <person name="Hutchinson M.I."/>
            <person name="Powell A.J."/>
            <person name="Barry K."/>
            <person name="Miller A.N."/>
            <person name="Grigoriev I.V."/>
            <person name="Debuchy R."/>
            <person name="Gladieux P."/>
            <person name="Thoren M.H."/>
            <person name="Johannesson H."/>
        </authorList>
    </citation>
    <scope>NUCLEOTIDE SEQUENCE</scope>
    <source>
        <strain evidence="11">CBS 606.72</strain>
    </source>
</reference>
<dbReference type="PRINTS" id="PR00133">
    <property type="entry name" value="GLHYDRLASE3"/>
</dbReference>
<dbReference type="PANTHER" id="PTHR42715">
    <property type="entry name" value="BETA-GLUCOSIDASE"/>
    <property type="match status" value="1"/>
</dbReference>
<dbReference type="Gene3D" id="2.60.40.10">
    <property type="entry name" value="Immunoglobulins"/>
    <property type="match status" value="1"/>
</dbReference>
<evidence type="ECO:0000259" key="10">
    <source>
        <dbReference type="PROSITE" id="PS51820"/>
    </source>
</evidence>
<sequence length="843" mass="92123">MNVTSLITKDKASIEALLSQLTLEEKVSLLSGHQFNATPGVPRLGIPPIKVADSINGIRPSGPSSEDETTTCFPSTTCLASTWDVELLGRLGEQLAHQAKLKSVQVVLGPTINIHRDPRGGRNFECFSEDPLLSGRLAGAIVNGIQKHGVGACPKHFVCNDSETLRHSYDIAESPHGRTLREVYLAAWQHLLRVSDPVAVMLAYNKVDGLFCSENETLVADILRKTWGYQGATISDWFAVHSTVPPIRAGLDLEMPFPITRGDRLLEAVRERLVAEEELDAPVTSLLRLRDRTKPSHQDAPERSELNEEANALAYELASSGIVLLKNDDDVLPLDPLRTPNIAIVGEFATDPPVTGGGSASCKPPYTQNPAALLQSAFAANPSSQVHHVPSVRTNAIIPIVPTSLLTSPITISYYNPPNQSPPTPIHTTILPTPHISMLGPPFDPPFLSPLGSHLVLTTTLTPTTTGTHTLAVRHTGAFTLSLNSTAVLSVPEPTLTTSDYLFHPSLYESRIHLPLQASHPYSIHLTMSSRSSLMSHGEPTPYGVTLCFEEGTASDDDDGSRIDSAVLAAFNADITLIFAGRSDQHESEGFDLPHIKLPGAQAEMIREVAKAAKKIVVVLYGGNPIDVEEWVDEVDGVVFAHFPGQEGGRAVVDVLRGERSPCGRLATTWWRGVEGGGSFGWFPAREGEVVRYGEGLGVGYRKENEGEKVRWGFGFGLGYGTEFWYGELEVEVLEGEGVVRCAVRVGNKGRREGKEVVQVYVVPRSEGCKVWRPERELKAFTKVRLEPGESRRVELEMDLKAACSYWDENERCWRMEKGTYCVRVGDQIQSFVVASAVEWNHL</sequence>
<accession>A0AA39U5C9</accession>
<dbReference type="Pfam" id="PF01915">
    <property type="entry name" value="Glyco_hydro_3_C"/>
    <property type="match status" value="1"/>
</dbReference>
<comment type="pathway">
    <text evidence="2">Glycan metabolism; cellulose degradation.</text>
</comment>
<dbReference type="SUPFAM" id="SSF52279">
    <property type="entry name" value="Beta-D-glucan exohydrolase, C-terminal domain"/>
    <property type="match status" value="1"/>
</dbReference>
<evidence type="ECO:0000256" key="6">
    <source>
        <dbReference type="ARBA" id="ARBA00023180"/>
    </source>
</evidence>
<comment type="similarity">
    <text evidence="3">Belongs to the glycosyl hydrolase 3 family.</text>
</comment>
<evidence type="ECO:0000313" key="11">
    <source>
        <dbReference type="EMBL" id="KAK0611310.1"/>
    </source>
</evidence>
<dbReference type="InterPro" id="IPR002772">
    <property type="entry name" value="Glyco_hydro_3_C"/>
</dbReference>
<proteinExistence type="inferred from homology"/>
<dbReference type="Gene3D" id="3.40.50.1700">
    <property type="entry name" value="Glycoside hydrolase family 3 C-terminal domain"/>
    <property type="match status" value="1"/>
</dbReference>
<evidence type="ECO:0000256" key="4">
    <source>
        <dbReference type="ARBA" id="ARBA00012744"/>
    </source>
</evidence>
<dbReference type="EMBL" id="JAULSU010000007">
    <property type="protein sequence ID" value="KAK0611310.1"/>
    <property type="molecule type" value="Genomic_DNA"/>
</dbReference>
<dbReference type="PROSITE" id="PS51820">
    <property type="entry name" value="PA14"/>
    <property type="match status" value="1"/>
</dbReference>
<keyword evidence="9" id="KW-0624">Polysaccharide degradation</keyword>
<dbReference type="AlphaFoldDB" id="A0AA39U5C9"/>
<dbReference type="InterPro" id="IPR037524">
    <property type="entry name" value="PA14/GLEYA"/>
</dbReference>
<dbReference type="Pfam" id="PF14310">
    <property type="entry name" value="Fn3-like"/>
    <property type="match status" value="1"/>
</dbReference>
<evidence type="ECO:0000256" key="1">
    <source>
        <dbReference type="ARBA" id="ARBA00000448"/>
    </source>
</evidence>
<dbReference type="EC" id="3.2.1.21" evidence="4"/>
<evidence type="ECO:0000256" key="9">
    <source>
        <dbReference type="ARBA" id="ARBA00023326"/>
    </source>
</evidence>
<dbReference type="SUPFAM" id="SSF51445">
    <property type="entry name" value="(Trans)glycosidases"/>
    <property type="match status" value="1"/>
</dbReference>
<comment type="caution">
    <text evidence="11">The sequence shown here is derived from an EMBL/GenBank/DDBJ whole genome shotgun (WGS) entry which is preliminary data.</text>
</comment>
<evidence type="ECO:0000313" key="12">
    <source>
        <dbReference type="Proteomes" id="UP001175000"/>
    </source>
</evidence>
<comment type="catalytic activity">
    <reaction evidence="1">
        <text>Hydrolysis of terminal, non-reducing beta-D-glucosyl residues with release of beta-D-glucose.</text>
        <dbReference type="EC" id="3.2.1.21"/>
    </reaction>
</comment>
<keyword evidence="6" id="KW-0325">Glycoprotein</keyword>
<dbReference type="InterPro" id="IPR036962">
    <property type="entry name" value="Glyco_hydro_3_N_sf"/>
</dbReference>
<dbReference type="InterPro" id="IPR001764">
    <property type="entry name" value="Glyco_hydro_3_N"/>
</dbReference>
<dbReference type="FunFam" id="2.60.40.10:FF:000495">
    <property type="entry name" value="Periplasmic beta-glucosidase"/>
    <property type="match status" value="1"/>
</dbReference>
<evidence type="ECO:0000256" key="7">
    <source>
        <dbReference type="ARBA" id="ARBA00023277"/>
    </source>
</evidence>
<evidence type="ECO:0000256" key="5">
    <source>
        <dbReference type="ARBA" id="ARBA00022801"/>
    </source>
</evidence>
<protein>
    <recommendedName>
        <fullName evidence="4">beta-glucosidase</fullName>
        <ecNumber evidence="4">3.2.1.21</ecNumber>
    </recommendedName>
</protein>
<dbReference type="Proteomes" id="UP001175000">
    <property type="component" value="Unassembled WGS sequence"/>
</dbReference>
<dbReference type="SMART" id="SM01217">
    <property type="entry name" value="Fn3_like"/>
    <property type="match status" value="1"/>
</dbReference>
<dbReference type="Pfam" id="PF00933">
    <property type="entry name" value="Glyco_hydro_3"/>
    <property type="match status" value="1"/>
</dbReference>
<feature type="domain" description="PA14" evidence="10">
    <location>
        <begin position="405"/>
        <end position="561"/>
    </location>
</feature>
<keyword evidence="8" id="KW-0326">Glycosidase</keyword>
<dbReference type="InterPro" id="IPR026891">
    <property type="entry name" value="Fn3-like"/>
</dbReference>
<dbReference type="InterPro" id="IPR050288">
    <property type="entry name" value="Cellulose_deg_GH3"/>
</dbReference>
<evidence type="ECO:0000256" key="8">
    <source>
        <dbReference type="ARBA" id="ARBA00023295"/>
    </source>
</evidence>
<keyword evidence="7" id="KW-0119">Carbohydrate metabolism</keyword>
<gene>
    <name evidence="11" type="ORF">B0T14DRAFT_571213</name>
</gene>
<dbReference type="InterPro" id="IPR017853">
    <property type="entry name" value="GH"/>
</dbReference>
<dbReference type="InterPro" id="IPR013783">
    <property type="entry name" value="Ig-like_fold"/>
</dbReference>
<organism evidence="11 12">
    <name type="scientific">Immersiella caudata</name>
    <dbReference type="NCBI Taxonomy" id="314043"/>
    <lineage>
        <taxon>Eukaryota</taxon>
        <taxon>Fungi</taxon>
        <taxon>Dikarya</taxon>
        <taxon>Ascomycota</taxon>
        <taxon>Pezizomycotina</taxon>
        <taxon>Sordariomycetes</taxon>
        <taxon>Sordariomycetidae</taxon>
        <taxon>Sordariales</taxon>
        <taxon>Lasiosphaeriaceae</taxon>
        <taxon>Immersiella</taxon>
    </lineage>
</organism>
<keyword evidence="12" id="KW-1185">Reference proteome</keyword>
<dbReference type="InterPro" id="IPR036881">
    <property type="entry name" value="Glyco_hydro_3_C_sf"/>
</dbReference>
<keyword evidence="5 11" id="KW-0378">Hydrolase</keyword>
<dbReference type="Gene3D" id="2.60.120.260">
    <property type="entry name" value="Galactose-binding domain-like"/>
    <property type="match status" value="1"/>
</dbReference>
<dbReference type="SUPFAM" id="SSF56988">
    <property type="entry name" value="Anthrax protective antigen"/>
    <property type="match status" value="1"/>
</dbReference>